<protein>
    <recommendedName>
        <fullName evidence="5">Alkyl transferase</fullName>
    </recommendedName>
</protein>
<dbReference type="InterPro" id="IPR036424">
    <property type="entry name" value="UPP_synth-like_sf"/>
</dbReference>
<reference evidence="3 4" key="1">
    <citation type="submission" date="2019-05" db="EMBL/GenBank/DDBJ databases">
        <title>Mikania micrantha, genome provides insights into the molecular mechanism of rapid growth.</title>
        <authorList>
            <person name="Liu B."/>
        </authorList>
    </citation>
    <scope>NUCLEOTIDE SEQUENCE [LARGE SCALE GENOMIC DNA]</scope>
    <source>
        <strain evidence="3">NLD-2019</strain>
        <tissue evidence="3">Leaf</tissue>
    </source>
</reference>
<keyword evidence="1" id="KW-0808">Transferase</keyword>
<comment type="caution">
    <text evidence="3">The sequence shown here is derived from an EMBL/GenBank/DDBJ whole genome shotgun (WGS) entry which is preliminary data.</text>
</comment>
<keyword evidence="4" id="KW-1185">Reference proteome</keyword>
<dbReference type="GO" id="GO:0045547">
    <property type="term" value="F:ditrans,polycis-polyprenyl diphosphate synthase [(2E,6E)-farnesyl diphosphate specific] activity"/>
    <property type="evidence" value="ECO:0007669"/>
    <property type="project" value="TreeGrafter"/>
</dbReference>
<evidence type="ECO:0000313" key="4">
    <source>
        <dbReference type="Proteomes" id="UP000326396"/>
    </source>
</evidence>
<accession>A0A5N6PEL4</accession>
<dbReference type="PANTHER" id="PTHR10291:SF45">
    <property type="entry name" value="ALKYL TRANSFERASE"/>
    <property type="match status" value="1"/>
</dbReference>
<dbReference type="Gene3D" id="3.40.1180.10">
    <property type="entry name" value="Decaprenyl diphosphate synthase-like"/>
    <property type="match status" value="1"/>
</dbReference>
<name>A0A5N6PEL4_9ASTR</name>
<dbReference type="OrthoDB" id="4173905at2759"/>
<evidence type="ECO:0000256" key="2">
    <source>
        <dbReference type="SAM" id="MobiDB-lite"/>
    </source>
</evidence>
<gene>
    <name evidence="3" type="ORF">E3N88_11145</name>
</gene>
<dbReference type="AlphaFoldDB" id="A0A5N6PEL4"/>
<evidence type="ECO:0000256" key="1">
    <source>
        <dbReference type="ARBA" id="ARBA00022679"/>
    </source>
</evidence>
<evidence type="ECO:0000313" key="3">
    <source>
        <dbReference type="EMBL" id="KAD6119874.1"/>
    </source>
</evidence>
<dbReference type="SUPFAM" id="SSF64005">
    <property type="entry name" value="Undecaprenyl diphosphate synthase"/>
    <property type="match status" value="1"/>
</dbReference>
<dbReference type="GO" id="GO:0009668">
    <property type="term" value="P:plastid membrane organization"/>
    <property type="evidence" value="ECO:0007669"/>
    <property type="project" value="TreeGrafter"/>
</dbReference>
<dbReference type="GO" id="GO:0009570">
    <property type="term" value="C:chloroplast stroma"/>
    <property type="evidence" value="ECO:0007669"/>
    <property type="project" value="TreeGrafter"/>
</dbReference>
<dbReference type="Pfam" id="PF01255">
    <property type="entry name" value="Prenyltransf"/>
    <property type="match status" value="1"/>
</dbReference>
<proteinExistence type="predicted"/>
<dbReference type="PANTHER" id="PTHR10291">
    <property type="entry name" value="DEHYDRODOLICHYL DIPHOSPHATE SYNTHASE FAMILY MEMBER"/>
    <property type="match status" value="1"/>
</dbReference>
<dbReference type="Proteomes" id="UP000326396">
    <property type="component" value="Linkage Group LG13"/>
</dbReference>
<dbReference type="GO" id="GO:0016094">
    <property type="term" value="P:polyprenol biosynthetic process"/>
    <property type="evidence" value="ECO:0007669"/>
    <property type="project" value="TreeGrafter"/>
</dbReference>
<feature type="region of interest" description="Disordered" evidence="2">
    <location>
        <begin position="1"/>
        <end position="22"/>
    </location>
</feature>
<sequence length="123" mass="14082">MNSKRSSNGKADIPEPNPAAAGLKKEMMPKHIAMIVDGNRRWSVQQGYSEMHGYNAGRKTLMPLLRLCSNLQIKVASFFVFSTENWSRPTKEVDFLMKVVEDLLRIDGDELNRYALKRVQLKK</sequence>
<dbReference type="GO" id="GO:0009409">
    <property type="term" value="P:response to cold"/>
    <property type="evidence" value="ECO:0007669"/>
    <property type="project" value="TreeGrafter"/>
</dbReference>
<dbReference type="InterPro" id="IPR001441">
    <property type="entry name" value="UPP_synth-like"/>
</dbReference>
<dbReference type="EMBL" id="SZYD01000005">
    <property type="protein sequence ID" value="KAD6119874.1"/>
    <property type="molecule type" value="Genomic_DNA"/>
</dbReference>
<organism evidence="3 4">
    <name type="scientific">Mikania micrantha</name>
    <name type="common">bitter vine</name>
    <dbReference type="NCBI Taxonomy" id="192012"/>
    <lineage>
        <taxon>Eukaryota</taxon>
        <taxon>Viridiplantae</taxon>
        <taxon>Streptophyta</taxon>
        <taxon>Embryophyta</taxon>
        <taxon>Tracheophyta</taxon>
        <taxon>Spermatophyta</taxon>
        <taxon>Magnoliopsida</taxon>
        <taxon>eudicotyledons</taxon>
        <taxon>Gunneridae</taxon>
        <taxon>Pentapetalae</taxon>
        <taxon>asterids</taxon>
        <taxon>campanulids</taxon>
        <taxon>Asterales</taxon>
        <taxon>Asteraceae</taxon>
        <taxon>Asteroideae</taxon>
        <taxon>Heliantheae alliance</taxon>
        <taxon>Eupatorieae</taxon>
        <taxon>Mikania</taxon>
    </lineage>
</organism>
<evidence type="ECO:0008006" key="5">
    <source>
        <dbReference type="Google" id="ProtNLM"/>
    </source>
</evidence>